<reference evidence="1 2" key="1">
    <citation type="journal article" date="2018" name="Front. Plant Sci.">
        <title>Red Clover (Trifolium pratense) and Zigzag Clover (T. medium) - A Picture of Genomic Similarities and Differences.</title>
        <authorList>
            <person name="Dluhosova J."/>
            <person name="Istvanek J."/>
            <person name="Nedelnik J."/>
            <person name="Repkova J."/>
        </authorList>
    </citation>
    <scope>NUCLEOTIDE SEQUENCE [LARGE SCALE GENOMIC DNA]</scope>
    <source>
        <strain evidence="2">cv. 10/8</strain>
        <tissue evidence="1">Leaf</tissue>
    </source>
</reference>
<dbReference type="AlphaFoldDB" id="A0A392RDK1"/>
<feature type="non-terminal residue" evidence="1">
    <location>
        <position position="1"/>
    </location>
</feature>
<evidence type="ECO:0000313" key="1">
    <source>
        <dbReference type="EMBL" id="MCI34202.1"/>
    </source>
</evidence>
<organism evidence="1 2">
    <name type="scientific">Trifolium medium</name>
    <dbReference type="NCBI Taxonomy" id="97028"/>
    <lineage>
        <taxon>Eukaryota</taxon>
        <taxon>Viridiplantae</taxon>
        <taxon>Streptophyta</taxon>
        <taxon>Embryophyta</taxon>
        <taxon>Tracheophyta</taxon>
        <taxon>Spermatophyta</taxon>
        <taxon>Magnoliopsida</taxon>
        <taxon>eudicotyledons</taxon>
        <taxon>Gunneridae</taxon>
        <taxon>Pentapetalae</taxon>
        <taxon>rosids</taxon>
        <taxon>fabids</taxon>
        <taxon>Fabales</taxon>
        <taxon>Fabaceae</taxon>
        <taxon>Papilionoideae</taxon>
        <taxon>50 kb inversion clade</taxon>
        <taxon>NPAAA clade</taxon>
        <taxon>Hologalegina</taxon>
        <taxon>IRL clade</taxon>
        <taxon>Trifolieae</taxon>
        <taxon>Trifolium</taxon>
    </lineage>
</organism>
<sequence>LDTILQVIFFTLSKAVMPVMLGKAFIKLFGSLGKGAVGRSGTSCYFNLQKPGTAISLIKHSYPLKVIS</sequence>
<comment type="caution">
    <text evidence="1">The sequence shown here is derived from an EMBL/GenBank/DDBJ whole genome shotgun (WGS) entry which is preliminary data.</text>
</comment>
<evidence type="ECO:0000313" key="2">
    <source>
        <dbReference type="Proteomes" id="UP000265520"/>
    </source>
</evidence>
<dbReference type="EMBL" id="LXQA010211503">
    <property type="protein sequence ID" value="MCI34202.1"/>
    <property type="molecule type" value="Genomic_DNA"/>
</dbReference>
<accession>A0A392RDK1</accession>
<proteinExistence type="predicted"/>
<name>A0A392RDK1_9FABA</name>
<keyword evidence="2" id="KW-1185">Reference proteome</keyword>
<protein>
    <submittedName>
        <fullName evidence="1">Uncharacterized protein</fullName>
    </submittedName>
</protein>
<dbReference type="Proteomes" id="UP000265520">
    <property type="component" value="Unassembled WGS sequence"/>
</dbReference>